<evidence type="ECO:0000313" key="1">
    <source>
        <dbReference type="EMBL" id="KAF5856758.1"/>
    </source>
</evidence>
<organism evidence="1 2">
    <name type="scientific">Petromyces alliaceus</name>
    <name type="common">Aspergillus alliaceus</name>
    <dbReference type="NCBI Taxonomy" id="209559"/>
    <lineage>
        <taxon>Eukaryota</taxon>
        <taxon>Fungi</taxon>
        <taxon>Dikarya</taxon>
        <taxon>Ascomycota</taxon>
        <taxon>Pezizomycotina</taxon>
        <taxon>Eurotiomycetes</taxon>
        <taxon>Eurotiomycetidae</taxon>
        <taxon>Eurotiales</taxon>
        <taxon>Aspergillaceae</taxon>
        <taxon>Aspergillus</taxon>
        <taxon>Aspergillus subgen. Circumdati</taxon>
    </lineage>
</organism>
<dbReference type="EMBL" id="SPNV01000297">
    <property type="protein sequence ID" value="KAF5856758.1"/>
    <property type="molecule type" value="Genomic_DNA"/>
</dbReference>
<dbReference type="AlphaFoldDB" id="A0A8H6E337"/>
<gene>
    <name evidence="1" type="ORF">ETB97_006747</name>
</gene>
<protein>
    <submittedName>
        <fullName evidence="1">Uncharacterized protein</fullName>
    </submittedName>
</protein>
<sequence>MAKRSELLQSHPPLQPHEQAMEQAACIFAQLFCITPSALDPATCVFRNTYSIEIAGMPTAALIREPNPPLLSYVPEGFLSVGSAVRQSSEDARTLLRTYSTMLKALLRETVEHKRRVLLIGVGV</sequence>
<name>A0A8H6E337_PETAA</name>
<proteinExistence type="predicted"/>
<evidence type="ECO:0000313" key="2">
    <source>
        <dbReference type="Proteomes" id="UP000541154"/>
    </source>
</evidence>
<comment type="caution">
    <text evidence="1">The sequence shown here is derived from an EMBL/GenBank/DDBJ whole genome shotgun (WGS) entry which is preliminary data.</text>
</comment>
<keyword evidence="2" id="KW-1185">Reference proteome</keyword>
<reference evidence="1 2" key="1">
    <citation type="submission" date="2019-04" db="EMBL/GenBank/DDBJ databases">
        <title>Aspergillus burnettii sp. nov., novel species from soil in southeast Queensland.</title>
        <authorList>
            <person name="Gilchrist C.L.M."/>
            <person name="Pitt J.I."/>
            <person name="Lange L."/>
            <person name="Lacey H.J."/>
            <person name="Vuong D."/>
            <person name="Midgley D.J."/>
            <person name="Greenfield P."/>
            <person name="Bradbury M."/>
            <person name="Lacey E."/>
            <person name="Busk P.K."/>
            <person name="Pilgaard B."/>
            <person name="Chooi Y.H."/>
            <person name="Piggott A.M."/>
        </authorList>
    </citation>
    <scope>NUCLEOTIDE SEQUENCE [LARGE SCALE GENOMIC DNA]</scope>
    <source>
        <strain evidence="1 2">FRR 5400</strain>
    </source>
</reference>
<accession>A0A8H6E337</accession>
<dbReference type="Proteomes" id="UP000541154">
    <property type="component" value="Unassembled WGS sequence"/>
</dbReference>